<dbReference type="Proteomes" id="UP000036166">
    <property type="component" value="Unassembled WGS sequence"/>
</dbReference>
<sequence>MNSNAHEYKVNATKVALHLLREPDIFETNMKLFCAKDLEKAFIAGAEWQKKQSYTEDQIKQAILDYCDENGMDDEEAKECVDDFINNFLNKNV</sequence>
<dbReference type="RefSeq" id="WP_048315501.1">
    <property type="nucleotide sequence ID" value="NZ_LFJV01000033.1"/>
</dbReference>
<evidence type="ECO:0000313" key="2">
    <source>
        <dbReference type="Proteomes" id="UP000036166"/>
    </source>
</evidence>
<proteinExistence type="predicted"/>
<reference evidence="1 2" key="1">
    <citation type="submission" date="2015-06" db="EMBL/GenBank/DDBJ databases">
        <title>Draft Genome Sequence of Parabacteroides goldsteinii with Putative Novel Metallo-Beta-Lactamases Isolated from a Blood Culture from a Human Patient.</title>
        <authorList>
            <person name="Krogh T.J."/>
            <person name="Agergaard C.N."/>
            <person name="Moller-Jensen J."/>
            <person name="Justesen U.S."/>
        </authorList>
    </citation>
    <scope>NUCLEOTIDE SEQUENCE [LARGE SCALE GENOMIC DNA]</scope>
    <source>
        <strain evidence="1 2">910340</strain>
    </source>
</reference>
<dbReference type="AlphaFoldDB" id="A0A0J6CK39"/>
<protein>
    <submittedName>
        <fullName evidence="1">Uncharacterized protein</fullName>
    </submittedName>
</protein>
<dbReference type="EMBL" id="LFJV01000033">
    <property type="protein sequence ID" value="KMM33580.1"/>
    <property type="molecule type" value="Genomic_DNA"/>
</dbReference>
<name>A0A0J6CK39_9BACT</name>
<organism evidence="1 2">
    <name type="scientific">Parabacteroides goldsteinii</name>
    <dbReference type="NCBI Taxonomy" id="328812"/>
    <lineage>
        <taxon>Bacteria</taxon>
        <taxon>Pseudomonadati</taxon>
        <taxon>Bacteroidota</taxon>
        <taxon>Bacteroidia</taxon>
        <taxon>Bacteroidales</taxon>
        <taxon>Tannerellaceae</taxon>
        <taxon>Parabacteroides</taxon>
    </lineage>
</organism>
<accession>A0A0J6CK39</accession>
<evidence type="ECO:0000313" key="1">
    <source>
        <dbReference type="EMBL" id="KMM33580.1"/>
    </source>
</evidence>
<comment type="caution">
    <text evidence="1">The sequence shown here is derived from an EMBL/GenBank/DDBJ whole genome shotgun (WGS) entry which is preliminary data.</text>
</comment>
<gene>
    <name evidence="1" type="ORF">ACM15_11195</name>
</gene>
<dbReference type="PATRIC" id="fig|328812.4.peg.2946"/>